<keyword evidence="2" id="KW-1185">Reference proteome</keyword>
<evidence type="ECO:0000313" key="2">
    <source>
        <dbReference type="Proteomes" id="UP000249526"/>
    </source>
</evidence>
<dbReference type="RefSeq" id="XP_025509714.1">
    <property type="nucleotide sequence ID" value="XM_025655466.1"/>
</dbReference>
<dbReference type="EMBL" id="KZ825093">
    <property type="protein sequence ID" value="RAH51792.1"/>
    <property type="molecule type" value="Genomic_DNA"/>
</dbReference>
<feature type="non-terminal residue" evidence="1">
    <location>
        <position position="66"/>
    </location>
</feature>
<reference evidence="1 2" key="1">
    <citation type="submission" date="2018-02" db="EMBL/GenBank/DDBJ databases">
        <title>The genomes of Aspergillus section Nigri reveals drivers in fungal speciation.</title>
        <authorList>
            <consortium name="DOE Joint Genome Institute"/>
            <person name="Vesth T.C."/>
            <person name="Nybo J."/>
            <person name="Theobald S."/>
            <person name="Brandl J."/>
            <person name="Frisvad J.C."/>
            <person name="Nielsen K.F."/>
            <person name="Lyhne E.K."/>
            <person name="Kogle M.E."/>
            <person name="Kuo A."/>
            <person name="Riley R."/>
            <person name="Clum A."/>
            <person name="Nolan M."/>
            <person name="Lipzen A."/>
            <person name="Salamov A."/>
            <person name="Henrissat B."/>
            <person name="Wiebenga A."/>
            <person name="De vries R.P."/>
            <person name="Grigoriev I.V."/>
            <person name="Mortensen U.H."/>
            <person name="Andersen M.R."/>
            <person name="Baker S.E."/>
        </authorList>
    </citation>
    <scope>NUCLEOTIDE SEQUENCE [LARGE SCALE GENOMIC DNA]</scope>
    <source>
        <strain evidence="1 2">CBS 112811</strain>
    </source>
</reference>
<organism evidence="1 2">
    <name type="scientific">Aspergillus piperis CBS 112811</name>
    <dbReference type="NCBI Taxonomy" id="1448313"/>
    <lineage>
        <taxon>Eukaryota</taxon>
        <taxon>Fungi</taxon>
        <taxon>Dikarya</taxon>
        <taxon>Ascomycota</taxon>
        <taxon>Pezizomycotina</taxon>
        <taxon>Eurotiomycetes</taxon>
        <taxon>Eurotiomycetidae</taxon>
        <taxon>Eurotiales</taxon>
        <taxon>Aspergillaceae</taxon>
        <taxon>Aspergillus</taxon>
        <taxon>Aspergillus subgen. Circumdati</taxon>
    </lineage>
</organism>
<proteinExistence type="predicted"/>
<gene>
    <name evidence="1" type="ORF">BO85DRAFT_344644</name>
</gene>
<feature type="non-terminal residue" evidence="1">
    <location>
        <position position="1"/>
    </location>
</feature>
<protein>
    <submittedName>
        <fullName evidence="1">Uncharacterized protein</fullName>
    </submittedName>
</protein>
<dbReference type="AlphaFoldDB" id="A0A8G1QS17"/>
<accession>A0A8G1QS17</accession>
<sequence length="66" mass="7704">NKGLRQWLQIDSQKQQAFSILKIHLLIKWSGINWVREACTSRQRYEGQFPGSQGGFPMRRKATKEA</sequence>
<dbReference type="Proteomes" id="UP000249526">
    <property type="component" value="Unassembled WGS sequence"/>
</dbReference>
<dbReference type="GeneID" id="37158868"/>
<name>A0A8G1QS17_9EURO</name>
<evidence type="ECO:0000313" key="1">
    <source>
        <dbReference type="EMBL" id="RAH51792.1"/>
    </source>
</evidence>